<name>A0ABX5XZH0_9BACT</name>
<organism evidence="1 3">
    <name type="scientific">Stieleria magnilauensis</name>
    <dbReference type="NCBI Taxonomy" id="2527963"/>
    <lineage>
        <taxon>Bacteria</taxon>
        <taxon>Pseudomonadati</taxon>
        <taxon>Planctomycetota</taxon>
        <taxon>Planctomycetia</taxon>
        <taxon>Pirellulales</taxon>
        <taxon>Pirellulaceae</taxon>
        <taxon>Stieleria</taxon>
    </lineage>
</organism>
<dbReference type="RefSeq" id="WP_145218379.1">
    <property type="nucleotide sequence ID" value="NZ_CP036432.1"/>
</dbReference>
<protein>
    <submittedName>
        <fullName evidence="1">Uncharacterized protein</fullName>
    </submittedName>
</protein>
<accession>A0ABX5XZH0</accession>
<dbReference type="Proteomes" id="UP000318081">
    <property type="component" value="Chromosome"/>
</dbReference>
<dbReference type="EMBL" id="CP036432">
    <property type="protein sequence ID" value="QDV86912.1"/>
    <property type="molecule type" value="Genomic_DNA"/>
</dbReference>
<proteinExistence type="predicted"/>
<sequence length="117" mass="12589">MATYGFSDRNVAKRLKQMAAGVRIGPQADRYSELLYFKTPVGGIPAKSGTTWGKATCTLYHPSYDGTDVDEEVAQDTSGSDITATVFNWAPVAITAETFVWVGYAGELLVVLNEACS</sequence>
<keyword evidence="3" id="KW-1185">Reference proteome</keyword>
<evidence type="ECO:0000313" key="2">
    <source>
        <dbReference type="EMBL" id="QDV86990.1"/>
    </source>
</evidence>
<dbReference type="EMBL" id="CP036432">
    <property type="protein sequence ID" value="QDV86990.1"/>
    <property type="molecule type" value="Genomic_DNA"/>
</dbReference>
<reference evidence="1 3" key="1">
    <citation type="submission" date="2019-02" db="EMBL/GenBank/DDBJ databases">
        <title>Deep-cultivation of Planctomycetes and their phenomic and genomic characterization uncovers novel biology.</title>
        <authorList>
            <person name="Wiegand S."/>
            <person name="Jogler M."/>
            <person name="Boedeker C."/>
            <person name="Pinto D."/>
            <person name="Vollmers J."/>
            <person name="Rivas-Marin E."/>
            <person name="Kohn T."/>
            <person name="Peeters S.H."/>
            <person name="Heuer A."/>
            <person name="Rast P."/>
            <person name="Oberbeckmann S."/>
            <person name="Bunk B."/>
            <person name="Jeske O."/>
            <person name="Meyerdierks A."/>
            <person name="Storesund J.E."/>
            <person name="Kallscheuer N."/>
            <person name="Luecker S."/>
            <person name="Lage O.M."/>
            <person name="Pohl T."/>
            <person name="Merkel B.J."/>
            <person name="Hornburger P."/>
            <person name="Mueller R.-W."/>
            <person name="Bruemmer F."/>
            <person name="Labrenz M."/>
            <person name="Spormann A.M."/>
            <person name="Op den Camp H."/>
            <person name="Overmann J."/>
            <person name="Amann R."/>
            <person name="Jetten M.S.M."/>
            <person name="Mascher T."/>
            <person name="Medema M.H."/>
            <person name="Devos D.P."/>
            <person name="Kaster A.-K."/>
            <person name="Ovreas L."/>
            <person name="Rohde M."/>
            <person name="Galperin M.Y."/>
            <person name="Jogler C."/>
        </authorList>
    </citation>
    <scope>NUCLEOTIDE SEQUENCE [LARGE SCALE GENOMIC DNA]</scope>
    <source>
        <strain evidence="1 3">TBK1r</strain>
    </source>
</reference>
<evidence type="ECO:0000313" key="3">
    <source>
        <dbReference type="Proteomes" id="UP000318081"/>
    </source>
</evidence>
<evidence type="ECO:0000313" key="1">
    <source>
        <dbReference type="EMBL" id="QDV86912.1"/>
    </source>
</evidence>
<gene>
    <name evidence="1" type="ORF">TBK1r_59390</name>
    <name evidence="2" type="ORF">TBK1r_60170</name>
</gene>